<proteinExistence type="predicted"/>
<name>A0A0S4XQI4_9BACT</name>
<reference evidence="1" key="1">
    <citation type="submission" date="2015-11" db="EMBL/GenBank/DDBJ databases">
        <authorList>
            <person name="Zhang Y."/>
            <person name="Guo Z."/>
        </authorList>
    </citation>
    <scope>NUCLEOTIDE SEQUENCE</scope>
    <source>
        <strain evidence="1">BN30871</strain>
    </source>
</reference>
<accession>A0A0S4XQI4</accession>
<protein>
    <submittedName>
        <fullName evidence="1">Uncharacterized protein</fullName>
    </submittedName>
</protein>
<dbReference type="EMBL" id="FAXN01000091">
    <property type="protein sequence ID" value="CUV66477.1"/>
    <property type="molecule type" value="Genomic_DNA"/>
</dbReference>
<evidence type="ECO:0000313" key="1">
    <source>
        <dbReference type="EMBL" id="CUV66477.1"/>
    </source>
</evidence>
<sequence>MMFTLQGALRRKNGEHSFFIGGLEALIDTKNNILIENFTFNEDINLYSVVIEDTNYSISPIRDYFQGKNGKTYSFINYKKEFRYWFESVFKKELENKKIKNIFLTKFLIGMISMDGFWFQKKI</sequence>
<dbReference type="AlphaFoldDB" id="A0A0S4XQI4"/>
<organism evidence="1">
    <name type="scientific">Sulfurovum sp. enrichment culture clone C5</name>
    <dbReference type="NCBI Taxonomy" id="497650"/>
    <lineage>
        <taxon>Bacteria</taxon>
        <taxon>Pseudomonadati</taxon>
        <taxon>Campylobacterota</taxon>
        <taxon>Epsilonproteobacteria</taxon>
        <taxon>Campylobacterales</taxon>
        <taxon>Sulfurovaceae</taxon>
        <taxon>Sulfurovum</taxon>
        <taxon>environmental samples</taxon>
    </lineage>
</organism>
<gene>
    <name evidence="1" type="ORF">BN3087_860001</name>
</gene>